<accession>A0A846MNQ6</accession>
<dbReference type="PANTHER" id="PTHR43224:SF1">
    <property type="entry name" value="AMIDINOTRANSFERASE"/>
    <property type="match status" value="1"/>
</dbReference>
<dbReference type="Proteomes" id="UP000537126">
    <property type="component" value="Unassembled WGS sequence"/>
</dbReference>
<dbReference type="PIRSF" id="PIRSF028188">
    <property type="entry name" value="Amdntrnsf_FN0238"/>
    <property type="match status" value="1"/>
</dbReference>
<evidence type="ECO:0000313" key="1">
    <source>
        <dbReference type="EMBL" id="NIK73176.1"/>
    </source>
</evidence>
<dbReference type="EMBL" id="JAASRN010000001">
    <property type="protein sequence ID" value="NIK73176.1"/>
    <property type="molecule type" value="Genomic_DNA"/>
</dbReference>
<evidence type="ECO:0008006" key="3">
    <source>
        <dbReference type="Google" id="ProtNLM"/>
    </source>
</evidence>
<organism evidence="1 2">
    <name type="scientific">Thermonema lapsum</name>
    <dbReference type="NCBI Taxonomy" id="28195"/>
    <lineage>
        <taxon>Bacteria</taxon>
        <taxon>Pseudomonadati</taxon>
        <taxon>Bacteroidota</taxon>
        <taxon>Cytophagia</taxon>
        <taxon>Cytophagales</taxon>
        <taxon>Thermonemataceae</taxon>
        <taxon>Thermonema</taxon>
    </lineage>
</organism>
<proteinExistence type="predicted"/>
<evidence type="ECO:0000313" key="2">
    <source>
        <dbReference type="Proteomes" id="UP000537126"/>
    </source>
</evidence>
<dbReference type="Pfam" id="PF19420">
    <property type="entry name" value="DDAH_eukar"/>
    <property type="match status" value="1"/>
</dbReference>
<dbReference type="InterPro" id="IPR014541">
    <property type="entry name" value="Amdntrnsf_FN0238"/>
</dbReference>
<comment type="caution">
    <text evidence="1">The sequence shown here is derived from an EMBL/GenBank/DDBJ whole genome shotgun (WGS) entry which is preliminary data.</text>
</comment>
<dbReference type="NCBIfam" id="NF046062">
    <property type="entry name" value="citrull_CtlX"/>
    <property type="match status" value="1"/>
</dbReference>
<sequence length="304" mass="34771">MQATSYVMMIRPTRFGPNPQTIEQEALDVAALGLEEIHRQALKEFDGLLNLLRVHDVNVLVFEDVKEDPSPDALFPSDWVSFHSNGNAVLYPLEAPNRRKERRKDILEALKKQFVLRNIIDLTHHETKGRFLEGTGSMALDRTQKVAYACLSACTHPQVLNNFGSLLQYRTVTFQAVDAHKKPIRHTDSIMSIGTKYVIFCMDAITLDFDRDVLRQEFKKSKKDIIEVSHEQVDSYCCNVLEVVNNTGIHYLVMSSRAYQALSEDQKEHLERYAKILHTPLDTIEQYGKGSVRSMLTEIHLPTI</sequence>
<dbReference type="AlphaFoldDB" id="A0A846MNQ6"/>
<dbReference type="PANTHER" id="PTHR43224">
    <property type="entry name" value="AMIDINOTRANSFERASE"/>
    <property type="match status" value="1"/>
</dbReference>
<dbReference type="Gene3D" id="3.75.10.10">
    <property type="entry name" value="L-arginine/glycine Amidinotransferase, Chain A"/>
    <property type="match status" value="1"/>
</dbReference>
<gene>
    <name evidence="1" type="ORF">FHS56_000662</name>
</gene>
<name>A0A846MNQ6_9BACT</name>
<dbReference type="RefSeq" id="WP_166918443.1">
    <property type="nucleotide sequence ID" value="NZ_JAASRN010000001.1"/>
</dbReference>
<reference evidence="1 2" key="1">
    <citation type="submission" date="2020-03" db="EMBL/GenBank/DDBJ databases">
        <title>Genomic Encyclopedia of Type Strains, Phase IV (KMG-IV): sequencing the most valuable type-strain genomes for metagenomic binning, comparative biology and taxonomic classification.</title>
        <authorList>
            <person name="Goeker M."/>
        </authorList>
    </citation>
    <scope>NUCLEOTIDE SEQUENCE [LARGE SCALE GENOMIC DNA]</scope>
    <source>
        <strain evidence="1 2">DSM 5718</strain>
    </source>
</reference>
<keyword evidence="2" id="KW-1185">Reference proteome</keyword>
<protein>
    <recommendedName>
        <fullName evidence="3">Amidinotransferase</fullName>
    </recommendedName>
</protein>
<dbReference type="SUPFAM" id="SSF55909">
    <property type="entry name" value="Pentein"/>
    <property type="match status" value="1"/>
</dbReference>